<protein>
    <submittedName>
        <fullName evidence="3">Phage holin family protein</fullName>
    </submittedName>
</protein>
<sequence>MSRLMGTSPSRRDESVAELVADASQQMTRLVREEFALAKAEMQEKGKRAGRGGGLFGGAGLTAVLALQVLVATVVIALDLVWPLWLAALVVTAVLFVVAGVLALLGKKEVRKAGSPAPERTVDSVKADAARIKESAHR</sequence>
<dbReference type="Pfam" id="PF07332">
    <property type="entry name" value="Phage_holin_3_6"/>
    <property type="match status" value="1"/>
</dbReference>
<keyword evidence="2" id="KW-1133">Transmembrane helix</keyword>
<evidence type="ECO:0000313" key="3">
    <source>
        <dbReference type="EMBL" id="MBM9623881.1"/>
    </source>
</evidence>
<name>A0ABS2V220_9ACTN</name>
<evidence type="ECO:0000313" key="4">
    <source>
        <dbReference type="Proteomes" id="UP000664109"/>
    </source>
</evidence>
<accession>A0ABS2V220</accession>
<dbReference type="EMBL" id="JAFEJA010000002">
    <property type="protein sequence ID" value="MBM9623881.1"/>
    <property type="molecule type" value="Genomic_DNA"/>
</dbReference>
<reference evidence="3 4" key="1">
    <citation type="journal article" date="2016" name="Arch. Microbiol.">
        <title>Streptomyces zhihengii sp. nov., isolated from rhizospheric soil of Psammosilene tunicoides.</title>
        <authorList>
            <person name="Huang M.J."/>
            <person name="Fei J.J."/>
            <person name="Salam N."/>
            <person name="Kim C.J."/>
            <person name="Hozzein W.N."/>
            <person name="Xiao M."/>
            <person name="Huang H.Q."/>
            <person name="Li W.J."/>
        </authorList>
    </citation>
    <scope>NUCLEOTIDE SEQUENCE [LARGE SCALE GENOMIC DNA]</scope>
    <source>
        <strain evidence="3 4">YIM T102</strain>
    </source>
</reference>
<dbReference type="InterPro" id="IPR009937">
    <property type="entry name" value="Phage_holin_3_6"/>
</dbReference>
<organism evidence="3 4">
    <name type="scientific">Streptomyces zhihengii</name>
    <dbReference type="NCBI Taxonomy" id="1818004"/>
    <lineage>
        <taxon>Bacteria</taxon>
        <taxon>Bacillati</taxon>
        <taxon>Actinomycetota</taxon>
        <taxon>Actinomycetes</taxon>
        <taxon>Kitasatosporales</taxon>
        <taxon>Streptomycetaceae</taxon>
        <taxon>Streptomyces</taxon>
    </lineage>
</organism>
<keyword evidence="2" id="KW-0812">Transmembrane</keyword>
<feature type="compositionally biased region" description="Basic and acidic residues" evidence="1">
    <location>
        <begin position="120"/>
        <end position="138"/>
    </location>
</feature>
<evidence type="ECO:0000256" key="2">
    <source>
        <dbReference type="SAM" id="Phobius"/>
    </source>
</evidence>
<gene>
    <name evidence="3" type="ORF">JE024_35435</name>
</gene>
<comment type="caution">
    <text evidence="3">The sequence shown here is derived from an EMBL/GenBank/DDBJ whole genome shotgun (WGS) entry which is preliminary data.</text>
</comment>
<dbReference type="RefSeq" id="WP_205377948.1">
    <property type="nucleotide sequence ID" value="NZ_JAFEJA010000002.1"/>
</dbReference>
<feature type="transmembrane region" description="Helical" evidence="2">
    <location>
        <begin position="55"/>
        <end position="78"/>
    </location>
</feature>
<feature type="region of interest" description="Disordered" evidence="1">
    <location>
        <begin position="114"/>
        <end position="138"/>
    </location>
</feature>
<keyword evidence="2" id="KW-0472">Membrane</keyword>
<feature type="transmembrane region" description="Helical" evidence="2">
    <location>
        <begin position="84"/>
        <end position="105"/>
    </location>
</feature>
<dbReference type="Proteomes" id="UP000664109">
    <property type="component" value="Unassembled WGS sequence"/>
</dbReference>
<proteinExistence type="predicted"/>
<keyword evidence="4" id="KW-1185">Reference proteome</keyword>
<evidence type="ECO:0000256" key="1">
    <source>
        <dbReference type="SAM" id="MobiDB-lite"/>
    </source>
</evidence>